<dbReference type="PhylomeDB" id="B4Q044"/>
<dbReference type="EMBL" id="CM000162">
    <property type="protein sequence ID" value="EDX01196.1"/>
    <property type="molecule type" value="Genomic_DNA"/>
</dbReference>
<dbReference type="eggNOG" id="ENOG502SDJ5">
    <property type="taxonomic scope" value="Eukaryota"/>
</dbReference>
<protein>
    <submittedName>
        <fullName evidence="2">Uncharacterized protein, isoform A</fullName>
    </submittedName>
</protein>
<evidence type="ECO:0000259" key="1">
    <source>
        <dbReference type="SMART" id="SM00714"/>
    </source>
</evidence>
<dbReference type="SMART" id="SM00714">
    <property type="entry name" value="LITAF"/>
    <property type="match status" value="1"/>
</dbReference>
<reference evidence="2 3" key="1">
    <citation type="journal article" date="2007" name="Nature">
        <title>Evolution of genes and genomes on the Drosophila phylogeny.</title>
        <authorList>
            <consortium name="Drosophila 12 Genomes Consortium"/>
            <person name="Clark A.G."/>
            <person name="Eisen M.B."/>
            <person name="Smith D.R."/>
            <person name="Bergman C.M."/>
            <person name="Oliver B."/>
            <person name="Markow T.A."/>
            <person name="Kaufman T.C."/>
            <person name="Kellis M."/>
            <person name="Gelbart W."/>
            <person name="Iyer V.N."/>
            <person name="Pollard D.A."/>
            <person name="Sackton T.B."/>
            <person name="Larracuente A.M."/>
            <person name="Singh N.D."/>
            <person name="Abad J.P."/>
            <person name="Abt D.N."/>
            <person name="Adryan B."/>
            <person name="Aguade M."/>
            <person name="Akashi H."/>
            <person name="Anderson W.W."/>
            <person name="Aquadro C.F."/>
            <person name="Ardell D.H."/>
            <person name="Arguello R."/>
            <person name="Artieri C.G."/>
            <person name="Barbash D.A."/>
            <person name="Barker D."/>
            <person name="Barsanti P."/>
            <person name="Batterham P."/>
            <person name="Batzoglou S."/>
            <person name="Begun D."/>
            <person name="Bhutkar A."/>
            <person name="Blanco E."/>
            <person name="Bosak S.A."/>
            <person name="Bradley R.K."/>
            <person name="Brand A.D."/>
            <person name="Brent M.R."/>
            <person name="Brooks A.N."/>
            <person name="Brown R.H."/>
            <person name="Butlin R.K."/>
            <person name="Caggese C."/>
            <person name="Calvi B.R."/>
            <person name="Bernardo de Carvalho A."/>
            <person name="Caspi A."/>
            <person name="Castrezana S."/>
            <person name="Celniker S.E."/>
            <person name="Chang J.L."/>
            <person name="Chapple C."/>
            <person name="Chatterji S."/>
            <person name="Chinwalla A."/>
            <person name="Civetta A."/>
            <person name="Clifton S.W."/>
            <person name="Comeron J.M."/>
            <person name="Costello J.C."/>
            <person name="Coyne J.A."/>
            <person name="Daub J."/>
            <person name="David R.G."/>
            <person name="Delcher A.L."/>
            <person name="Delehaunty K."/>
            <person name="Do C.B."/>
            <person name="Ebling H."/>
            <person name="Edwards K."/>
            <person name="Eickbush T."/>
            <person name="Evans J.D."/>
            <person name="Filipski A."/>
            <person name="Findeiss S."/>
            <person name="Freyhult E."/>
            <person name="Fulton L."/>
            <person name="Fulton R."/>
            <person name="Garcia A.C."/>
            <person name="Gardiner A."/>
            <person name="Garfield D.A."/>
            <person name="Garvin B.E."/>
            <person name="Gibson G."/>
            <person name="Gilbert D."/>
            <person name="Gnerre S."/>
            <person name="Godfrey J."/>
            <person name="Good R."/>
            <person name="Gotea V."/>
            <person name="Gravely B."/>
            <person name="Greenberg A.J."/>
            <person name="Griffiths-Jones S."/>
            <person name="Gross S."/>
            <person name="Guigo R."/>
            <person name="Gustafson E.A."/>
            <person name="Haerty W."/>
            <person name="Hahn M.W."/>
            <person name="Halligan D.L."/>
            <person name="Halpern A.L."/>
            <person name="Halter G.M."/>
            <person name="Han M.V."/>
            <person name="Heger A."/>
            <person name="Hillier L."/>
            <person name="Hinrichs A.S."/>
            <person name="Holmes I."/>
            <person name="Hoskins R.A."/>
            <person name="Hubisz M.J."/>
            <person name="Hultmark D."/>
            <person name="Huntley M.A."/>
            <person name="Jaffe D.B."/>
            <person name="Jagadeeshan S."/>
            <person name="Jeck W.R."/>
            <person name="Johnson J."/>
            <person name="Jones C.D."/>
            <person name="Jordan W.C."/>
            <person name="Karpen G.H."/>
            <person name="Kataoka E."/>
            <person name="Keightley P.D."/>
            <person name="Kheradpour P."/>
            <person name="Kirkness E.F."/>
            <person name="Koerich L.B."/>
            <person name="Kristiansen K."/>
            <person name="Kudrna D."/>
            <person name="Kulathinal R.J."/>
            <person name="Kumar S."/>
            <person name="Kwok R."/>
            <person name="Lander E."/>
            <person name="Langley C.H."/>
            <person name="Lapoint R."/>
            <person name="Lazzaro B.P."/>
            <person name="Lee S.J."/>
            <person name="Levesque L."/>
            <person name="Li R."/>
            <person name="Lin C.F."/>
            <person name="Lin M.F."/>
            <person name="Lindblad-Toh K."/>
            <person name="Llopart A."/>
            <person name="Long M."/>
            <person name="Low L."/>
            <person name="Lozovsky E."/>
            <person name="Lu J."/>
            <person name="Luo M."/>
            <person name="Machado C.A."/>
            <person name="Makalowski W."/>
            <person name="Marzo M."/>
            <person name="Matsuda M."/>
            <person name="Matzkin L."/>
            <person name="McAllister B."/>
            <person name="McBride C.S."/>
            <person name="McKernan B."/>
            <person name="McKernan K."/>
            <person name="Mendez-Lago M."/>
            <person name="Minx P."/>
            <person name="Mollenhauer M.U."/>
            <person name="Montooth K."/>
            <person name="Mount S.M."/>
            <person name="Mu X."/>
            <person name="Myers E."/>
            <person name="Negre B."/>
            <person name="Newfeld S."/>
            <person name="Nielsen R."/>
            <person name="Noor M.A."/>
            <person name="O'Grady P."/>
            <person name="Pachter L."/>
            <person name="Papaceit M."/>
            <person name="Parisi M.J."/>
            <person name="Parisi M."/>
            <person name="Parts L."/>
            <person name="Pedersen J.S."/>
            <person name="Pesole G."/>
            <person name="Phillippy A.M."/>
            <person name="Ponting C.P."/>
            <person name="Pop M."/>
            <person name="Porcelli D."/>
            <person name="Powell J.R."/>
            <person name="Prohaska S."/>
            <person name="Pruitt K."/>
            <person name="Puig M."/>
            <person name="Quesneville H."/>
            <person name="Ram K.R."/>
            <person name="Rand D."/>
            <person name="Rasmussen M.D."/>
            <person name="Reed L.K."/>
            <person name="Reenan R."/>
            <person name="Reily A."/>
            <person name="Remington K.A."/>
            <person name="Rieger T.T."/>
            <person name="Ritchie M.G."/>
            <person name="Robin C."/>
            <person name="Rogers Y.H."/>
            <person name="Rohde C."/>
            <person name="Rozas J."/>
            <person name="Rubenfield M.J."/>
            <person name="Ruiz A."/>
            <person name="Russo S."/>
            <person name="Salzberg S.L."/>
            <person name="Sanchez-Gracia A."/>
            <person name="Saranga D.J."/>
            <person name="Sato H."/>
            <person name="Schaeffer S.W."/>
            <person name="Schatz M.C."/>
            <person name="Schlenke T."/>
            <person name="Schwartz R."/>
            <person name="Segarra C."/>
            <person name="Singh R.S."/>
            <person name="Sirot L."/>
            <person name="Sirota M."/>
            <person name="Sisneros N.B."/>
            <person name="Smith C.D."/>
            <person name="Smith T.F."/>
            <person name="Spieth J."/>
            <person name="Stage D.E."/>
            <person name="Stark A."/>
            <person name="Stephan W."/>
            <person name="Strausberg R.L."/>
            <person name="Strempel S."/>
            <person name="Sturgill D."/>
            <person name="Sutton G."/>
            <person name="Sutton G.G."/>
            <person name="Tao W."/>
            <person name="Teichmann S."/>
            <person name="Tobari Y.N."/>
            <person name="Tomimura Y."/>
            <person name="Tsolas J.M."/>
            <person name="Valente V.L."/>
            <person name="Venter E."/>
            <person name="Venter J.C."/>
            <person name="Vicario S."/>
            <person name="Vieira F.G."/>
            <person name="Vilella A.J."/>
            <person name="Villasante A."/>
            <person name="Walenz B."/>
            <person name="Wang J."/>
            <person name="Wasserman M."/>
            <person name="Watts T."/>
            <person name="Wilson D."/>
            <person name="Wilson R.K."/>
            <person name="Wing R.A."/>
            <person name="Wolfner M.F."/>
            <person name="Wong A."/>
            <person name="Wong G.K."/>
            <person name="Wu C.I."/>
            <person name="Wu G."/>
            <person name="Yamamoto D."/>
            <person name="Yang H.P."/>
            <person name="Yang S.P."/>
            <person name="Yorke J.A."/>
            <person name="Yoshida K."/>
            <person name="Zdobnov E."/>
            <person name="Zhang P."/>
            <person name="Zhang Y."/>
            <person name="Zimin A.V."/>
            <person name="Baldwin J."/>
            <person name="Abdouelleil A."/>
            <person name="Abdulkadir J."/>
            <person name="Abebe A."/>
            <person name="Abera B."/>
            <person name="Abreu J."/>
            <person name="Acer S.C."/>
            <person name="Aftuck L."/>
            <person name="Alexander A."/>
            <person name="An P."/>
            <person name="Anderson E."/>
            <person name="Anderson S."/>
            <person name="Arachi H."/>
            <person name="Azer M."/>
            <person name="Bachantsang P."/>
            <person name="Barry A."/>
            <person name="Bayul T."/>
            <person name="Berlin A."/>
            <person name="Bessette D."/>
            <person name="Bloom T."/>
            <person name="Blye J."/>
            <person name="Boguslavskiy L."/>
            <person name="Bonnet C."/>
            <person name="Boukhgalter B."/>
            <person name="Bourzgui I."/>
            <person name="Brown A."/>
            <person name="Cahill P."/>
            <person name="Channer S."/>
            <person name="Cheshatsang Y."/>
            <person name="Chuda L."/>
            <person name="Citroen M."/>
            <person name="Collymore A."/>
            <person name="Cooke P."/>
            <person name="Costello M."/>
            <person name="D'Aco K."/>
            <person name="Daza R."/>
            <person name="De Haan G."/>
            <person name="DeGray S."/>
            <person name="DeMaso C."/>
            <person name="Dhargay N."/>
            <person name="Dooley K."/>
            <person name="Dooley E."/>
            <person name="Doricent M."/>
            <person name="Dorje P."/>
            <person name="Dorjee K."/>
            <person name="Dupes A."/>
            <person name="Elong R."/>
            <person name="Falk J."/>
            <person name="Farina A."/>
            <person name="Faro S."/>
            <person name="Ferguson D."/>
            <person name="Fisher S."/>
            <person name="Foley C.D."/>
            <person name="Franke A."/>
            <person name="Friedrich D."/>
            <person name="Gadbois L."/>
            <person name="Gearin G."/>
            <person name="Gearin C.R."/>
            <person name="Giannoukos G."/>
            <person name="Goode T."/>
            <person name="Graham J."/>
            <person name="Grandbois E."/>
            <person name="Grewal S."/>
            <person name="Gyaltsen K."/>
            <person name="Hafez N."/>
            <person name="Hagos B."/>
            <person name="Hall J."/>
            <person name="Henson C."/>
            <person name="Hollinger A."/>
            <person name="Honan T."/>
            <person name="Huard M.D."/>
            <person name="Hughes L."/>
            <person name="Hurhula B."/>
            <person name="Husby M.E."/>
            <person name="Kamat A."/>
            <person name="Kanga B."/>
            <person name="Kashin S."/>
            <person name="Khazanovich D."/>
            <person name="Kisner P."/>
            <person name="Lance K."/>
            <person name="Lara M."/>
            <person name="Lee W."/>
            <person name="Lennon N."/>
            <person name="Letendre F."/>
            <person name="LeVine R."/>
            <person name="Lipovsky A."/>
            <person name="Liu X."/>
            <person name="Liu J."/>
            <person name="Liu S."/>
            <person name="Lokyitsang T."/>
            <person name="Lokyitsang Y."/>
            <person name="Lubonja R."/>
            <person name="Lui A."/>
            <person name="MacDonald P."/>
            <person name="Magnisalis V."/>
            <person name="Maru K."/>
            <person name="Matthews C."/>
            <person name="McCusker W."/>
            <person name="McDonough S."/>
            <person name="Mehta T."/>
            <person name="Meldrim J."/>
            <person name="Meneus L."/>
            <person name="Mihai O."/>
            <person name="Mihalev A."/>
            <person name="Mihova T."/>
            <person name="Mittelman R."/>
            <person name="Mlenga V."/>
            <person name="Montmayeur A."/>
            <person name="Mulrain L."/>
            <person name="Navidi A."/>
            <person name="Naylor J."/>
            <person name="Negash T."/>
            <person name="Nguyen T."/>
            <person name="Nguyen N."/>
            <person name="Nicol R."/>
            <person name="Norbu C."/>
            <person name="Norbu N."/>
            <person name="Novod N."/>
            <person name="O'Neill B."/>
            <person name="Osman S."/>
            <person name="Markiewicz E."/>
            <person name="Oyono O.L."/>
            <person name="Patti C."/>
            <person name="Phunkhang P."/>
            <person name="Pierre F."/>
            <person name="Priest M."/>
            <person name="Raghuraman S."/>
            <person name="Rege F."/>
            <person name="Reyes R."/>
            <person name="Rise C."/>
            <person name="Rogov P."/>
            <person name="Ross K."/>
            <person name="Ryan E."/>
            <person name="Settipalli S."/>
            <person name="Shea T."/>
            <person name="Sherpa N."/>
            <person name="Shi L."/>
            <person name="Shih D."/>
            <person name="Sparrow T."/>
            <person name="Spaulding J."/>
            <person name="Stalker J."/>
            <person name="Stange-Thomann N."/>
            <person name="Stavropoulos S."/>
            <person name="Stone C."/>
            <person name="Strader C."/>
            <person name="Tesfaye S."/>
            <person name="Thomson T."/>
            <person name="Thoulutsang Y."/>
            <person name="Thoulutsang D."/>
            <person name="Topham K."/>
            <person name="Topping I."/>
            <person name="Tsamla T."/>
            <person name="Vassiliev H."/>
            <person name="Vo A."/>
            <person name="Wangchuk T."/>
            <person name="Wangdi T."/>
            <person name="Weiand M."/>
            <person name="Wilkinson J."/>
            <person name="Wilson A."/>
            <person name="Yadav S."/>
            <person name="Young G."/>
            <person name="Yu Q."/>
            <person name="Zembek L."/>
            <person name="Zhong D."/>
            <person name="Zimmer A."/>
            <person name="Zwirko Z."/>
            <person name="Jaffe D.B."/>
            <person name="Alvarez P."/>
            <person name="Brockman W."/>
            <person name="Butler J."/>
            <person name="Chin C."/>
            <person name="Gnerre S."/>
            <person name="Grabherr M."/>
            <person name="Kleber M."/>
            <person name="Mauceli E."/>
            <person name="MacCallum I."/>
        </authorList>
    </citation>
    <scope>NUCLEOTIDE SEQUENCE [LARGE SCALE GENOMIC DNA]</scope>
    <source>
        <strain evidence="3">Tai18E2 / Tucson 14021-0261.01</strain>
    </source>
</reference>
<dbReference type="OMA" id="CGYKKRP"/>
<organism evidence="2 3">
    <name type="scientific">Drosophila yakuba</name>
    <name type="common">Fruit fly</name>
    <dbReference type="NCBI Taxonomy" id="7245"/>
    <lineage>
        <taxon>Eukaryota</taxon>
        <taxon>Metazoa</taxon>
        <taxon>Ecdysozoa</taxon>
        <taxon>Arthropoda</taxon>
        <taxon>Hexapoda</taxon>
        <taxon>Insecta</taxon>
        <taxon>Pterygota</taxon>
        <taxon>Neoptera</taxon>
        <taxon>Endopterygota</taxon>
        <taxon>Diptera</taxon>
        <taxon>Brachycera</taxon>
        <taxon>Muscomorpha</taxon>
        <taxon>Ephydroidea</taxon>
        <taxon>Drosophilidae</taxon>
        <taxon>Drosophila</taxon>
        <taxon>Sophophora</taxon>
    </lineage>
</organism>
<dbReference type="KEGG" id="dya:Dyak_GE16849"/>
<gene>
    <name evidence="2" type="primary">Dyak\GE16849</name>
    <name evidence="2" type="synonym">dyak_GLEANR_18231</name>
    <name evidence="2" type="synonym">GE16849</name>
    <name evidence="2" type="ORF">Dyak_GE16849</name>
</gene>
<feature type="domain" description="LITAF" evidence="1">
    <location>
        <begin position="164"/>
        <end position="224"/>
    </location>
</feature>
<evidence type="ECO:0000313" key="2">
    <source>
        <dbReference type="EMBL" id="EDX01196.1"/>
    </source>
</evidence>
<dbReference type="Proteomes" id="UP000002282">
    <property type="component" value="Chromosome X"/>
</dbReference>
<evidence type="ECO:0000313" key="3">
    <source>
        <dbReference type="Proteomes" id="UP000002282"/>
    </source>
</evidence>
<dbReference type="AlphaFoldDB" id="B4Q044"/>
<keyword evidence="3" id="KW-1185">Reference proteome</keyword>
<dbReference type="HOGENOM" id="CLU_1241266_0_0_1"/>
<sequence>MSKQNVEKDQKQCLRCLHCMKVIRCSRFDTSALLRHIEEEHPDLLAVASTKIRNTYKLTSDRSSGESLSHIRKQSSLSDIELNAADSDRCKNKRRISSDNPVKNSSTAKCNVDYSGPASKDYPCSKAKNTPKINKPSVPCPQDDMEAFRKMAYKSSVRRWSAVDGSLFCPSCGYKKRPVIKCDSDLNSGWCSWPFCFLPCLISSGNGEYLYCCHCNTFLGVYNREKNSVRPNKQYA</sequence>
<name>B4Q044_DROYA</name>
<accession>B4Q044</accession>
<reference evidence="2 3" key="2">
    <citation type="journal article" date="2007" name="PLoS Biol.">
        <title>Principles of genome evolution in the Drosophila melanogaster species group.</title>
        <authorList>
            <person name="Ranz J.M."/>
            <person name="Maurin D."/>
            <person name="Chan Y.S."/>
            <person name="von Grotthuss M."/>
            <person name="Hillier L.W."/>
            <person name="Roote J."/>
            <person name="Ashburner M."/>
            <person name="Bergman C.M."/>
        </authorList>
    </citation>
    <scope>NUCLEOTIDE SEQUENCE [LARGE SCALE GENOMIC DNA]</scope>
    <source>
        <strain evidence="3">Tai18E2 / Tucson 14021-0261.01</strain>
    </source>
</reference>
<dbReference type="OrthoDB" id="7765058at2759"/>
<proteinExistence type="predicted"/>
<dbReference type="InterPro" id="IPR006629">
    <property type="entry name" value="LITAF"/>
</dbReference>